<dbReference type="EMBL" id="LR596615">
    <property type="protein sequence ID" value="VUE36373.1"/>
    <property type="molecule type" value="Genomic_DNA"/>
</dbReference>
<dbReference type="RefSeq" id="YP_009623937.1">
    <property type="nucleotide sequence ID" value="NC_042116.1"/>
</dbReference>
<evidence type="ECO:0000313" key="2">
    <source>
        <dbReference type="EMBL" id="VUE36373.1"/>
    </source>
</evidence>
<evidence type="ECO:0000313" key="4">
    <source>
        <dbReference type="Proteomes" id="UP000317227"/>
    </source>
</evidence>
<dbReference type="OrthoDB" id="21834at10239"/>
<gene>
    <name evidence="1" type="primary">g327</name>
</gene>
<reference evidence="2 4" key="3">
    <citation type="submission" date="2019-06" db="EMBL/GenBank/DDBJ databases">
        <authorList>
            <person name="Bower L."/>
            <person name="Leinonen R."/>
        </authorList>
    </citation>
    <scope>NUCLEOTIDE SEQUENCE [LARGE SCALE GENOMIC DNA]</scope>
</reference>
<evidence type="ECO:0000313" key="3">
    <source>
        <dbReference type="Proteomes" id="UP000240931"/>
    </source>
</evidence>
<keyword evidence="3" id="KW-1185">Reference proteome</keyword>
<dbReference type="GeneID" id="40100745"/>
<dbReference type="Proteomes" id="UP000240931">
    <property type="component" value="Segment"/>
</dbReference>
<evidence type="ECO:0000313" key="1">
    <source>
        <dbReference type="EMBL" id="SOK58604.1"/>
    </source>
</evidence>
<organism evidence="1 3">
    <name type="scientific">Yersinia phage fHe-Yen9-04</name>
    <dbReference type="NCBI Taxonomy" id="2052742"/>
    <lineage>
        <taxon>Viruses</taxon>
        <taxon>Duplodnaviria</taxon>
        <taxon>Heunggongvirae</taxon>
        <taxon>Uroviricota</taxon>
        <taxon>Caudoviricetes</taxon>
        <taxon>Eneladusvirus</taxon>
        <taxon>Eneladusvirus Yen904</taxon>
    </lineage>
</organism>
<dbReference type="KEGG" id="vg:40100745"/>
<dbReference type="Proteomes" id="UP000317227">
    <property type="component" value="Segment"/>
</dbReference>
<sequence length="99" mass="11536">MSITIDNKFNFYDVKIISSNKSGKFYFEVVKNRSKVYEVSDDLFKTMLVSASMQQNNKSIGASTSTRANSFEYLFDQLEMTEDIFTALLYPEWINENKE</sequence>
<proteinExistence type="predicted"/>
<protein>
    <submittedName>
        <fullName evidence="1">Uncharacterized protein</fullName>
    </submittedName>
</protein>
<reference evidence="3" key="2">
    <citation type="submission" date="2017-10" db="EMBL/GenBank/DDBJ databases">
        <authorList>
            <person name="Skurnik M."/>
        </authorList>
    </citation>
    <scope>NUCLEOTIDE SEQUENCE [LARGE SCALE GENOMIC DNA]</scope>
</reference>
<name>A0A2C9CX73_9CAUD</name>
<reference evidence="1" key="1">
    <citation type="submission" date="2017-10" db="EMBL/GenBank/DDBJ databases">
        <authorList>
            <person name="Banno H."/>
            <person name="Chua N.-H."/>
        </authorList>
    </citation>
    <scope>NUCLEOTIDE SEQUENCE [LARGE SCALE GENOMIC DNA]</scope>
</reference>
<dbReference type="EMBL" id="LT960551">
    <property type="protein sequence ID" value="SOK58604.1"/>
    <property type="molecule type" value="Genomic_DNA"/>
</dbReference>
<accession>A0A2C9CX73</accession>